<keyword evidence="3 7" id="KW-0223">Dioxygenase</keyword>
<keyword evidence="8" id="KW-1185">Reference proteome</keyword>
<keyword evidence="5" id="KW-0408">Iron</keyword>
<name>A0A2S7K580_9PROT</name>
<dbReference type="Pfam" id="PF02668">
    <property type="entry name" value="TauD"/>
    <property type="match status" value="1"/>
</dbReference>
<evidence type="ECO:0000256" key="1">
    <source>
        <dbReference type="ARBA" id="ARBA00005896"/>
    </source>
</evidence>
<comment type="similarity">
    <text evidence="1">Belongs to the TfdA dioxygenase family.</text>
</comment>
<dbReference type="GO" id="GO:0005737">
    <property type="term" value="C:cytoplasm"/>
    <property type="evidence" value="ECO:0007669"/>
    <property type="project" value="TreeGrafter"/>
</dbReference>
<evidence type="ECO:0000256" key="5">
    <source>
        <dbReference type="ARBA" id="ARBA00023004"/>
    </source>
</evidence>
<dbReference type="GO" id="GO:0046872">
    <property type="term" value="F:metal ion binding"/>
    <property type="evidence" value="ECO:0007669"/>
    <property type="project" value="UniProtKB-KW"/>
</dbReference>
<sequence>MSTDDRTIVAGLPIPEFKHIGVEPISGACGAEISGVDLRNPLPPETLEEILLAFEHFLVIVFRDQDLTPEQHKAFSLHFGEITEIPQAPTYDGHRDMQEVRREADEPENVVPSFENFHTDSPFLLRPPLGIVMRALAVPKFGGDTAFSNAYLVYENLSDGMKELVDGLQIVYSGKHIWANNEKLPPEKRLRLRESHDFQEDELENIHPAVRVHPRTGRKALFANTAYFQRFVGWSEEESRALLNYLQSLAQRLHYHCRVRWKKDTLIVWDNRFLLHRGVHDFKYERRHLIRTTLKGERPLGPSDFPPAK</sequence>
<dbReference type="Gene3D" id="3.60.130.10">
    <property type="entry name" value="Clavaminate synthase-like"/>
    <property type="match status" value="1"/>
</dbReference>
<evidence type="ECO:0000313" key="7">
    <source>
        <dbReference type="EMBL" id="PQA87598.1"/>
    </source>
</evidence>
<dbReference type="InterPro" id="IPR051323">
    <property type="entry name" value="AtsK-like"/>
</dbReference>
<comment type="caution">
    <text evidence="7">The sequence shown here is derived from an EMBL/GenBank/DDBJ whole genome shotgun (WGS) entry which is preliminary data.</text>
</comment>
<protein>
    <submittedName>
        <fullName evidence="7">Taurine dioxygenase</fullName>
    </submittedName>
</protein>
<evidence type="ECO:0000256" key="3">
    <source>
        <dbReference type="ARBA" id="ARBA00022964"/>
    </source>
</evidence>
<reference evidence="7 8" key="1">
    <citation type="submission" date="2017-12" db="EMBL/GenBank/DDBJ databases">
        <authorList>
            <person name="Hurst M.R.H."/>
        </authorList>
    </citation>
    <scope>NUCLEOTIDE SEQUENCE [LARGE SCALE GENOMIC DNA]</scope>
    <source>
        <strain evidence="7 8">SY-3-19</strain>
    </source>
</reference>
<evidence type="ECO:0000313" key="8">
    <source>
        <dbReference type="Proteomes" id="UP000239504"/>
    </source>
</evidence>
<dbReference type="InterPro" id="IPR003819">
    <property type="entry name" value="TauD/TfdA-like"/>
</dbReference>
<evidence type="ECO:0000259" key="6">
    <source>
        <dbReference type="Pfam" id="PF02668"/>
    </source>
</evidence>
<proteinExistence type="inferred from homology"/>
<dbReference type="SUPFAM" id="SSF51197">
    <property type="entry name" value="Clavaminate synthase-like"/>
    <property type="match status" value="1"/>
</dbReference>
<dbReference type="GO" id="GO:0016706">
    <property type="term" value="F:2-oxoglutarate-dependent dioxygenase activity"/>
    <property type="evidence" value="ECO:0007669"/>
    <property type="project" value="TreeGrafter"/>
</dbReference>
<dbReference type="Proteomes" id="UP000239504">
    <property type="component" value="Unassembled WGS sequence"/>
</dbReference>
<keyword evidence="2" id="KW-0479">Metal-binding</keyword>
<keyword evidence="4" id="KW-0560">Oxidoreductase</keyword>
<dbReference type="EMBL" id="PJCH01000006">
    <property type="protein sequence ID" value="PQA87598.1"/>
    <property type="molecule type" value="Genomic_DNA"/>
</dbReference>
<dbReference type="AlphaFoldDB" id="A0A2S7K580"/>
<evidence type="ECO:0000256" key="4">
    <source>
        <dbReference type="ARBA" id="ARBA00023002"/>
    </source>
</evidence>
<dbReference type="InterPro" id="IPR042098">
    <property type="entry name" value="TauD-like_sf"/>
</dbReference>
<organism evidence="7 8">
    <name type="scientific">Hyphococcus luteus</name>
    <dbReference type="NCBI Taxonomy" id="2058213"/>
    <lineage>
        <taxon>Bacteria</taxon>
        <taxon>Pseudomonadati</taxon>
        <taxon>Pseudomonadota</taxon>
        <taxon>Alphaproteobacteria</taxon>
        <taxon>Parvularculales</taxon>
        <taxon>Parvularculaceae</taxon>
        <taxon>Hyphococcus</taxon>
    </lineage>
</organism>
<dbReference type="PANTHER" id="PTHR30468:SF1">
    <property type="entry name" value="ALPHA-KETOGLUTARATE-DEPENDENT SULFONATE DIOXYGENASE"/>
    <property type="match status" value="1"/>
</dbReference>
<gene>
    <name evidence="7" type="ORF">CW354_10990</name>
</gene>
<dbReference type="PANTHER" id="PTHR30468">
    <property type="entry name" value="ALPHA-KETOGLUTARATE-DEPENDENT SULFONATE DIOXYGENASE"/>
    <property type="match status" value="1"/>
</dbReference>
<evidence type="ECO:0000256" key="2">
    <source>
        <dbReference type="ARBA" id="ARBA00022723"/>
    </source>
</evidence>
<accession>A0A2S7K580</accession>
<feature type="domain" description="TauD/TfdA-like" evidence="6">
    <location>
        <begin position="22"/>
        <end position="293"/>
    </location>
</feature>